<proteinExistence type="predicted"/>
<comment type="caution">
    <text evidence="1">The sequence shown here is derived from an EMBL/GenBank/DDBJ whole genome shotgun (WGS) entry which is preliminary data.</text>
</comment>
<gene>
    <name evidence="1" type="ORF">S01H4_27647</name>
</gene>
<accession>X1A9R5</accession>
<name>X1A9R5_9ZZZZ</name>
<feature type="non-terminal residue" evidence="1">
    <location>
        <position position="1"/>
    </location>
</feature>
<protein>
    <submittedName>
        <fullName evidence="1">Uncharacterized protein</fullName>
    </submittedName>
</protein>
<reference evidence="1" key="1">
    <citation type="journal article" date="2014" name="Front. Microbiol.">
        <title>High frequency of phylogenetically diverse reductive dehalogenase-homologous genes in deep subseafloor sedimentary metagenomes.</title>
        <authorList>
            <person name="Kawai M."/>
            <person name="Futagami T."/>
            <person name="Toyoda A."/>
            <person name="Takaki Y."/>
            <person name="Nishi S."/>
            <person name="Hori S."/>
            <person name="Arai W."/>
            <person name="Tsubouchi T."/>
            <person name="Morono Y."/>
            <person name="Uchiyama I."/>
            <person name="Ito T."/>
            <person name="Fujiyama A."/>
            <person name="Inagaki F."/>
            <person name="Takami H."/>
        </authorList>
    </citation>
    <scope>NUCLEOTIDE SEQUENCE</scope>
    <source>
        <strain evidence="1">Expedition CK06-06</strain>
    </source>
</reference>
<dbReference type="AlphaFoldDB" id="X1A9R5"/>
<organism evidence="1">
    <name type="scientific">marine sediment metagenome</name>
    <dbReference type="NCBI Taxonomy" id="412755"/>
    <lineage>
        <taxon>unclassified sequences</taxon>
        <taxon>metagenomes</taxon>
        <taxon>ecological metagenomes</taxon>
    </lineage>
</organism>
<dbReference type="EMBL" id="BART01013558">
    <property type="protein sequence ID" value="GAG78454.1"/>
    <property type="molecule type" value="Genomic_DNA"/>
</dbReference>
<sequence length="105" mass="12245">CLNKKAINYKYYGGKGIKFKLTMPDVMDLWIRDNAEDMKKPSLDRVNSDKDYSFDNCRFMEHTENCGRANRGRVREHVKKLARILAKDDKALKELADNYLKGGKK</sequence>
<evidence type="ECO:0000313" key="1">
    <source>
        <dbReference type="EMBL" id="GAG78454.1"/>
    </source>
</evidence>